<dbReference type="InterPro" id="IPR027417">
    <property type="entry name" value="P-loop_NTPase"/>
</dbReference>
<evidence type="ECO:0000256" key="3">
    <source>
        <dbReference type="ARBA" id="ARBA00022475"/>
    </source>
</evidence>
<dbReference type="InterPro" id="IPR017871">
    <property type="entry name" value="ABC_transporter-like_CS"/>
</dbReference>
<keyword evidence="12" id="KW-1185">Reference proteome</keyword>
<dbReference type="OrthoDB" id="9805029at2"/>
<evidence type="ECO:0000256" key="4">
    <source>
        <dbReference type="ARBA" id="ARBA00022597"/>
    </source>
</evidence>
<keyword evidence="4" id="KW-0762">Sugar transport</keyword>
<evidence type="ECO:0000256" key="1">
    <source>
        <dbReference type="ARBA" id="ARBA00004202"/>
    </source>
</evidence>
<keyword evidence="5" id="KW-0677">Repeat</keyword>
<evidence type="ECO:0000256" key="6">
    <source>
        <dbReference type="ARBA" id="ARBA00022741"/>
    </source>
</evidence>
<proteinExistence type="predicted"/>
<dbReference type="PROSITE" id="PS00211">
    <property type="entry name" value="ABC_TRANSPORTER_1"/>
    <property type="match status" value="1"/>
</dbReference>
<feature type="domain" description="ABC transporter" evidence="10">
    <location>
        <begin position="258"/>
        <end position="500"/>
    </location>
</feature>
<dbReference type="SUPFAM" id="SSF52540">
    <property type="entry name" value="P-loop containing nucleoside triphosphate hydrolases"/>
    <property type="match status" value="2"/>
</dbReference>
<dbReference type="GO" id="GO:0005886">
    <property type="term" value="C:plasma membrane"/>
    <property type="evidence" value="ECO:0007669"/>
    <property type="project" value="UniProtKB-SubCell"/>
</dbReference>
<accession>A0A2R8AE62</accession>
<keyword evidence="11" id="KW-0378">Hydrolase</keyword>
<evidence type="ECO:0000256" key="2">
    <source>
        <dbReference type="ARBA" id="ARBA00022448"/>
    </source>
</evidence>
<dbReference type="GO" id="GO:0016887">
    <property type="term" value="F:ATP hydrolysis activity"/>
    <property type="evidence" value="ECO:0007669"/>
    <property type="project" value="InterPro"/>
</dbReference>
<dbReference type="Proteomes" id="UP000244932">
    <property type="component" value="Unassembled WGS sequence"/>
</dbReference>
<comment type="subcellular location">
    <subcellularLocation>
        <location evidence="1">Cell membrane</location>
        <topology evidence="1">Peripheral membrane protein</topology>
    </subcellularLocation>
</comment>
<keyword evidence="3" id="KW-1003">Cell membrane</keyword>
<reference evidence="11 12" key="1">
    <citation type="submission" date="2018-03" db="EMBL/GenBank/DDBJ databases">
        <authorList>
            <person name="Keele B.F."/>
        </authorList>
    </citation>
    <scope>NUCLEOTIDE SEQUENCE [LARGE SCALE GENOMIC DNA]</scope>
    <source>
        <strain evidence="11 12">CeCT 8812</strain>
    </source>
</reference>
<evidence type="ECO:0000256" key="7">
    <source>
        <dbReference type="ARBA" id="ARBA00022840"/>
    </source>
</evidence>
<evidence type="ECO:0000313" key="11">
    <source>
        <dbReference type="EMBL" id="SPF30345.1"/>
    </source>
</evidence>
<evidence type="ECO:0000313" key="12">
    <source>
        <dbReference type="Proteomes" id="UP000244932"/>
    </source>
</evidence>
<dbReference type="EMBL" id="OMKW01000003">
    <property type="protein sequence ID" value="SPF30345.1"/>
    <property type="molecule type" value="Genomic_DNA"/>
</dbReference>
<dbReference type="Gene3D" id="3.40.50.300">
    <property type="entry name" value="P-loop containing nucleotide triphosphate hydrolases"/>
    <property type="match status" value="2"/>
</dbReference>
<keyword evidence="9" id="KW-0472">Membrane</keyword>
<evidence type="ECO:0000256" key="8">
    <source>
        <dbReference type="ARBA" id="ARBA00022967"/>
    </source>
</evidence>
<keyword evidence="7 11" id="KW-0067">ATP-binding</keyword>
<keyword evidence="8" id="KW-1278">Translocase</keyword>
<dbReference type="PANTHER" id="PTHR43790">
    <property type="entry name" value="CARBOHYDRATE TRANSPORT ATP-BINDING PROTEIN MG119-RELATED"/>
    <property type="match status" value="1"/>
</dbReference>
<dbReference type="CDD" id="cd03215">
    <property type="entry name" value="ABC_Carb_Monos_II"/>
    <property type="match status" value="1"/>
</dbReference>
<dbReference type="InterPro" id="IPR003439">
    <property type="entry name" value="ABC_transporter-like_ATP-bd"/>
</dbReference>
<dbReference type="Pfam" id="PF00005">
    <property type="entry name" value="ABC_tran"/>
    <property type="match status" value="2"/>
</dbReference>
<dbReference type="FunFam" id="3.40.50.300:FF:000127">
    <property type="entry name" value="Ribose import ATP-binding protein RbsA"/>
    <property type="match status" value="1"/>
</dbReference>
<name>A0A2R8AE62_9RHOB</name>
<keyword evidence="2" id="KW-0813">Transport</keyword>
<evidence type="ECO:0000259" key="10">
    <source>
        <dbReference type="PROSITE" id="PS50893"/>
    </source>
</evidence>
<dbReference type="SMART" id="SM00382">
    <property type="entry name" value="AAA"/>
    <property type="match status" value="2"/>
</dbReference>
<dbReference type="EC" id="3.6.3.17" evidence="11"/>
<dbReference type="CDD" id="cd03216">
    <property type="entry name" value="ABC_Carb_Monos_I"/>
    <property type="match status" value="1"/>
</dbReference>
<evidence type="ECO:0000256" key="9">
    <source>
        <dbReference type="ARBA" id="ARBA00023136"/>
    </source>
</evidence>
<dbReference type="InterPro" id="IPR003593">
    <property type="entry name" value="AAA+_ATPase"/>
</dbReference>
<feature type="domain" description="ABC transporter" evidence="10">
    <location>
        <begin position="6"/>
        <end position="241"/>
    </location>
</feature>
<sequence>MSAPAIELKGISKSFGAVHANRDIDLTVEKGTIHGIIGENGAGKSTLMSILYGFYQADKGTIAVDGARVTIKDSDAAISLGIGMVHQHFMLVEPFTVLENVMLGAEGGALLNRGRAEARKELERLEKEYELNVDPDAIVGDLPVGIQQRVEILKALYRGAEILILDEPTGVLTPDEADHLFRILGQLRAQGKTVLLITHKLREIMAITDDVSVMRQGQMVASRHTAETSVEELAELMVGRRVLLRVEKGEANPGKVKLEVSGLNVVDELGVARVKEASLQVRAGEIVGIAGVSGNGQSELLEAIAGIGPITTGSVELFDIAGEPTPWRPRHGLGHVPEDRHKMGLVTKFLAKENAVLGYQREDEFGSGVMMDKGAVLETCKRHMEAFDVRPPDPNLKAANFSGGNQQKIVLAREIENDPDVLIVGQPTRGVDVGAIEAIHRRLIELRDAGKAILLVSVELDEIRALSDRIIVMFAGEIMGEVGPEATEREIGLLMSGVRDGAAA</sequence>
<protein>
    <submittedName>
        <fullName evidence="11">Ribose import ATP-binding protein RbsA</fullName>
        <ecNumber evidence="11">3.6.3.17</ecNumber>
    </submittedName>
</protein>
<dbReference type="PANTHER" id="PTHR43790:SF4">
    <property type="entry name" value="GUANOSINE IMPORT ATP-BINDING PROTEIN NUPO"/>
    <property type="match status" value="1"/>
</dbReference>
<gene>
    <name evidence="11" type="primary">rbsA_2</name>
    <name evidence="11" type="ORF">POI8812_02681</name>
</gene>
<dbReference type="InterPro" id="IPR050107">
    <property type="entry name" value="ABC_carbohydrate_import_ATPase"/>
</dbReference>
<organism evidence="11 12">
    <name type="scientific">Pontivivens insulae</name>
    <dbReference type="NCBI Taxonomy" id="1639689"/>
    <lineage>
        <taxon>Bacteria</taxon>
        <taxon>Pseudomonadati</taxon>
        <taxon>Pseudomonadota</taxon>
        <taxon>Alphaproteobacteria</taxon>
        <taxon>Rhodobacterales</taxon>
        <taxon>Paracoccaceae</taxon>
        <taxon>Pontivivens</taxon>
    </lineage>
</organism>
<dbReference type="AlphaFoldDB" id="A0A2R8AE62"/>
<keyword evidence="6" id="KW-0547">Nucleotide-binding</keyword>
<evidence type="ECO:0000256" key="5">
    <source>
        <dbReference type="ARBA" id="ARBA00022737"/>
    </source>
</evidence>
<dbReference type="RefSeq" id="WP_108783039.1">
    <property type="nucleotide sequence ID" value="NZ_OMKW01000003.1"/>
</dbReference>
<dbReference type="GO" id="GO:0005524">
    <property type="term" value="F:ATP binding"/>
    <property type="evidence" value="ECO:0007669"/>
    <property type="project" value="UniProtKB-KW"/>
</dbReference>
<dbReference type="PROSITE" id="PS50893">
    <property type="entry name" value="ABC_TRANSPORTER_2"/>
    <property type="match status" value="2"/>
</dbReference>